<dbReference type="STRING" id="1121895.GCA_000378485_03883"/>
<protein>
    <submittedName>
        <fullName evidence="2">Uncharacterized protein</fullName>
    </submittedName>
</protein>
<comment type="caution">
    <text evidence="2">The sequence shown here is derived from an EMBL/GenBank/DDBJ whole genome shotgun (WGS) entry which is preliminary data.</text>
</comment>
<keyword evidence="3" id="KW-1185">Reference proteome</keyword>
<dbReference type="EMBL" id="JRLX01000031">
    <property type="protein sequence ID" value="KGO84933.1"/>
    <property type="molecule type" value="Genomic_DNA"/>
</dbReference>
<sequence>MKKLLFTFCSILFMFSLHAQDSLTSQHKKEINAFIAEVKAVNKAAIAKRITFPFEREYPIPTIKNKVEFIKRYDEVFDAKLVGLISKTDANHDWYAGGWRGMMFLDGEVWLDYDGRLTSVNYQSAAEAKIKEQLIAKDRKSVHASLSNFARPVHILKTKKYLIRIDDLDHANYRYAAWKVSAKMTDKPDIIITNGKYVPDGSGGNHSYVFKKDGYTYAIEILIIGAEDSPPANLVVSKGEKQILLQPATIILK</sequence>
<dbReference type="OrthoDB" id="7433394at2"/>
<accession>A0A0A2M0C3</accession>
<organism evidence="2 3">
    <name type="scientific">Flavobacterium rivuli WB 3.3-2 = DSM 21788</name>
    <dbReference type="NCBI Taxonomy" id="1121895"/>
    <lineage>
        <taxon>Bacteria</taxon>
        <taxon>Pseudomonadati</taxon>
        <taxon>Bacteroidota</taxon>
        <taxon>Flavobacteriia</taxon>
        <taxon>Flavobacteriales</taxon>
        <taxon>Flavobacteriaceae</taxon>
        <taxon>Flavobacterium</taxon>
    </lineage>
</organism>
<evidence type="ECO:0000313" key="3">
    <source>
        <dbReference type="Proteomes" id="UP000030152"/>
    </source>
</evidence>
<dbReference type="Proteomes" id="UP000030152">
    <property type="component" value="Unassembled WGS sequence"/>
</dbReference>
<dbReference type="eggNOG" id="ENOG502ZBTY">
    <property type="taxonomic scope" value="Bacteria"/>
</dbReference>
<evidence type="ECO:0000256" key="1">
    <source>
        <dbReference type="SAM" id="SignalP"/>
    </source>
</evidence>
<gene>
    <name evidence="2" type="ORF">Q765_19090</name>
</gene>
<feature type="signal peptide" evidence="1">
    <location>
        <begin position="1"/>
        <end position="19"/>
    </location>
</feature>
<feature type="chain" id="PRO_5001991489" evidence="1">
    <location>
        <begin position="20"/>
        <end position="253"/>
    </location>
</feature>
<proteinExistence type="predicted"/>
<dbReference type="RefSeq" id="WP_020215061.1">
    <property type="nucleotide sequence ID" value="NZ_JRLX01000031.1"/>
</dbReference>
<keyword evidence="1" id="KW-0732">Signal</keyword>
<evidence type="ECO:0000313" key="2">
    <source>
        <dbReference type="EMBL" id="KGO84933.1"/>
    </source>
</evidence>
<name>A0A0A2M0C3_9FLAO</name>
<reference evidence="2 3" key="1">
    <citation type="submission" date="2013-09" db="EMBL/GenBank/DDBJ databases">
        <authorList>
            <person name="Zeng Z."/>
            <person name="Chen C."/>
        </authorList>
    </citation>
    <scope>NUCLEOTIDE SEQUENCE [LARGE SCALE GENOMIC DNA]</scope>
    <source>
        <strain evidence="2 3">WB 3.3-2</strain>
    </source>
</reference>
<dbReference type="AlphaFoldDB" id="A0A0A2M0C3"/>